<sequence>LDVNWSNNPKVVIGKKIGIEALKNRIPPEQREKIRKELAERKFNRDFF</sequence>
<feature type="non-terminal residue" evidence="1">
    <location>
        <position position="1"/>
    </location>
</feature>
<protein>
    <submittedName>
        <fullName evidence="1">Uncharacterized protein</fullName>
    </submittedName>
</protein>
<name>X1PYV8_9ZZZZ</name>
<proteinExistence type="predicted"/>
<dbReference type="AlphaFoldDB" id="X1PYV8"/>
<organism evidence="1">
    <name type="scientific">marine sediment metagenome</name>
    <dbReference type="NCBI Taxonomy" id="412755"/>
    <lineage>
        <taxon>unclassified sequences</taxon>
        <taxon>metagenomes</taxon>
        <taxon>ecological metagenomes</taxon>
    </lineage>
</organism>
<evidence type="ECO:0000313" key="1">
    <source>
        <dbReference type="EMBL" id="GAI61118.1"/>
    </source>
</evidence>
<comment type="caution">
    <text evidence="1">The sequence shown here is derived from an EMBL/GenBank/DDBJ whole genome shotgun (WGS) entry which is preliminary data.</text>
</comment>
<dbReference type="EMBL" id="BARW01001562">
    <property type="protein sequence ID" value="GAI61118.1"/>
    <property type="molecule type" value="Genomic_DNA"/>
</dbReference>
<gene>
    <name evidence="1" type="ORF">S12H4_04893</name>
</gene>
<accession>X1PYV8</accession>
<reference evidence="1" key="1">
    <citation type="journal article" date="2014" name="Front. Microbiol.">
        <title>High frequency of phylogenetically diverse reductive dehalogenase-homologous genes in deep subseafloor sedimentary metagenomes.</title>
        <authorList>
            <person name="Kawai M."/>
            <person name="Futagami T."/>
            <person name="Toyoda A."/>
            <person name="Takaki Y."/>
            <person name="Nishi S."/>
            <person name="Hori S."/>
            <person name="Arai W."/>
            <person name="Tsubouchi T."/>
            <person name="Morono Y."/>
            <person name="Uchiyama I."/>
            <person name="Ito T."/>
            <person name="Fujiyama A."/>
            <person name="Inagaki F."/>
            <person name="Takami H."/>
        </authorList>
    </citation>
    <scope>NUCLEOTIDE SEQUENCE</scope>
    <source>
        <strain evidence="1">Expedition CK06-06</strain>
    </source>
</reference>